<accession>A0ABQ6IL75</accession>
<keyword evidence="2" id="KW-0813">Transport</keyword>
<dbReference type="InterPro" id="IPR028081">
    <property type="entry name" value="Leu-bd"/>
</dbReference>
<dbReference type="InterPro" id="IPR051010">
    <property type="entry name" value="BCAA_transport"/>
</dbReference>
<dbReference type="PANTHER" id="PTHR30483">
    <property type="entry name" value="LEUCINE-SPECIFIC-BINDING PROTEIN"/>
    <property type="match status" value="1"/>
</dbReference>
<dbReference type="PRINTS" id="PR00337">
    <property type="entry name" value="LEUILEVALBP"/>
</dbReference>
<gene>
    <name evidence="8" type="ORF">GCM10025876_36620</name>
</gene>
<comment type="caution">
    <text evidence="8">The sequence shown here is derived from an EMBL/GenBank/DDBJ whole genome shotgun (WGS) entry which is preliminary data.</text>
</comment>
<dbReference type="InterPro" id="IPR028082">
    <property type="entry name" value="Peripla_BP_I"/>
</dbReference>
<dbReference type="PANTHER" id="PTHR30483:SF6">
    <property type="entry name" value="PERIPLASMIC BINDING PROTEIN OF ABC TRANSPORTER FOR NATURAL AMINO ACIDS"/>
    <property type="match status" value="1"/>
</dbReference>
<feature type="compositionally biased region" description="Low complexity" evidence="5">
    <location>
        <begin position="39"/>
        <end position="50"/>
    </location>
</feature>
<dbReference type="Proteomes" id="UP001157125">
    <property type="component" value="Unassembled WGS sequence"/>
</dbReference>
<name>A0ABQ6IL75_9MICO</name>
<evidence type="ECO:0000256" key="6">
    <source>
        <dbReference type="SAM" id="SignalP"/>
    </source>
</evidence>
<evidence type="ECO:0000256" key="3">
    <source>
        <dbReference type="ARBA" id="ARBA00022729"/>
    </source>
</evidence>
<feature type="signal peptide" evidence="6">
    <location>
        <begin position="1"/>
        <end position="31"/>
    </location>
</feature>
<dbReference type="Pfam" id="PF13458">
    <property type="entry name" value="Peripla_BP_6"/>
    <property type="match status" value="1"/>
</dbReference>
<feature type="compositionally biased region" description="Basic and acidic residues" evidence="5">
    <location>
        <begin position="267"/>
        <end position="277"/>
    </location>
</feature>
<evidence type="ECO:0000256" key="2">
    <source>
        <dbReference type="ARBA" id="ARBA00022448"/>
    </source>
</evidence>
<feature type="region of interest" description="Disordered" evidence="5">
    <location>
        <begin position="264"/>
        <end position="283"/>
    </location>
</feature>
<evidence type="ECO:0000259" key="7">
    <source>
        <dbReference type="Pfam" id="PF13458"/>
    </source>
</evidence>
<feature type="chain" id="PRO_5045669863" description="Leucine-binding protein domain-containing protein" evidence="6">
    <location>
        <begin position="32"/>
        <end position="309"/>
    </location>
</feature>
<keyword evidence="4" id="KW-0029">Amino-acid transport</keyword>
<proteinExistence type="inferred from homology"/>
<evidence type="ECO:0000256" key="4">
    <source>
        <dbReference type="ARBA" id="ARBA00022970"/>
    </source>
</evidence>
<evidence type="ECO:0000313" key="8">
    <source>
        <dbReference type="EMBL" id="GMA37458.1"/>
    </source>
</evidence>
<evidence type="ECO:0000256" key="5">
    <source>
        <dbReference type="SAM" id="MobiDB-lite"/>
    </source>
</evidence>
<evidence type="ECO:0000256" key="1">
    <source>
        <dbReference type="ARBA" id="ARBA00010062"/>
    </source>
</evidence>
<protein>
    <recommendedName>
        <fullName evidence="7">Leucine-binding protein domain-containing protein</fullName>
    </recommendedName>
</protein>
<dbReference type="SUPFAM" id="SSF53822">
    <property type="entry name" value="Periplasmic binding protein-like I"/>
    <property type="match status" value="1"/>
</dbReference>
<keyword evidence="3 6" id="KW-0732">Signal</keyword>
<comment type="similarity">
    <text evidence="1">Belongs to the leucine-binding protein family.</text>
</comment>
<reference evidence="9" key="1">
    <citation type="journal article" date="2019" name="Int. J. Syst. Evol. Microbiol.">
        <title>The Global Catalogue of Microorganisms (GCM) 10K type strain sequencing project: providing services to taxonomists for standard genome sequencing and annotation.</title>
        <authorList>
            <consortium name="The Broad Institute Genomics Platform"/>
            <consortium name="The Broad Institute Genome Sequencing Center for Infectious Disease"/>
            <person name="Wu L."/>
            <person name="Ma J."/>
        </authorList>
    </citation>
    <scope>NUCLEOTIDE SEQUENCE [LARGE SCALE GENOMIC DNA]</scope>
    <source>
        <strain evidence="9">NBRC 112299</strain>
    </source>
</reference>
<dbReference type="CDD" id="cd06346">
    <property type="entry name" value="PBP1_ABC_ligand_binding-like"/>
    <property type="match status" value="1"/>
</dbReference>
<feature type="region of interest" description="Disordered" evidence="5">
    <location>
        <begin position="33"/>
        <end position="52"/>
    </location>
</feature>
<dbReference type="PROSITE" id="PS51257">
    <property type="entry name" value="PROKAR_LIPOPROTEIN"/>
    <property type="match status" value="1"/>
</dbReference>
<dbReference type="EMBL" id="BSUN01000001">
    <property type="protein sequence ID" value="GMA37458.1"/>
    <property type="molecule type" value="Genomic_DNA"/>
</dbReference>
<dbReference type="Gene3D" id="3.40.50.2300">
    <property type="match status" value="1"/>
</dbReference>
<organism evidence="8 9">
    <name type="scientific">Demequina litorisediminis</name>
    <dbReference type="NCBI Taxonomy" id="1849022"/>
    <lineage>
        <taxon>Bacteria</taxon>
        <taxon>Bacillati</taxon>
        <taxon>Actinomycetota</taxon>
        <taxon>Actinomycetes</taxon>
        <taxon>Micrococcales</taxon>
        <taxon>Demequinaceae</taxon>
        <taxon>Demequina</taxon>
    </lineage>
</organism>
<evidence type="ECO:0000313" key="9">
    <source>
        <dbReference type="Proteomes" id="UP001157125"/>
    </source>
</evidence>
<sequence length="309" mass="32122">MWREDNMARWNTIARGAAFAAAASLALAACATDSDPEASGSESGSEGSGSTDALKIGTVLPLTGSLAFLGPPEVAGVDLAISEINEAGGVLGNEVSVQHEDSSDTTQANIAPQSASKLISDGVSAIIGAASSSVTLNFIDDVMAAEVVQVSPANTATALSGYNDFFFRTAPPDSVQGNALANLILEDGHKNVGVLVFNDDYGTGLRDVIQSTIEEGGGTITYGTAGQEFDPAATNFSAEVEAIMGTNPEALVLIAFDQTKQIIPEPAGRRPRPDHAVHGGRQHRRLLRGLRRRCARGRSGHHPRCSGIR</sequence>
<dbReference type="InterPro" id="IPR000709">
    <property type="entry name" value="Leu_Ile_Val-bd"/>
</dbReference>
<feature type="domain" description="Leucine-binding protein" evidence="7">
    <location>
        <begin position="54"/>
        <end position="255"/>
    </location>
</feature>
<keyword evidence="9" id="KW-1185">Reference proteome</keyword>